<dbReference type="SMART" id="SM00248">
    <property type="entry name" value="ANK"/>
    <property type="match status" value="4"/>
</dbReference>
<feature type="domain" description="KRIT1 ARM-repeats" evidence="6">
    <location>
        <begin position="495"/>
        <end position="633"/>
    </location>
</feature>
<evidence type="ECO:0000313" key="8">
    <source>
        <dbReference type="Proteomes" id="UP000298493"/>
    </source>
</evidence>
<feature type="region of interest" description="Disordered" evidence="4">
    <location>
        <begin position="474"/>
        <end position="501"/>
    </location>
</feature>
<dbReference type="InterPro" id="IPR036770">
    <property type="entry name" value="Ankyrin_rpt-contain_sf"/>
</dbReference>
<dbReference type="AlphaFoldDB" id="A0A4Z1PF94"/>
<comment type="caution">
    <text evidence="7">The sequence shown here is derived from an EMBL/GenBank/DDBJ whole genome shotgun (WGS) entry which is preliminary data.</text>
</comment>
<dbReference type="Pfam" id="PF24513">
    <property type="entry name" value="DUF7593"/>
    <property type="match status" value="1"/>
</dbReference>
<feature type="compositionally biased region" description="Basic and acidic residues" evidence="4">
    <location>
        <begin position="779"/>
        <end position="861"/>
    </location>
</feature>
<feature type="region of interest" description="Disordered" evidence="4">
    <location>
        <begin position="1"/>
        <end position="337"/>
    </location>
</feature>
<dbReference type="PROSITE" id="PS50297">
    <property type="entry name" value="ANK_REP_REGION"/>
    <property type="match status" value="2"/>
</dbReference>
<reference evidence="7 8" key="1">
    <citation type="submission" date="2019-04" db="EMBL/GenBank/DDBJ databases">
        <title>High contiguity whole genome sequence and gene annotation resource for two Venturia nashicola isolates.</title>
        <authorList>
            <person name="Prokchorchik M."/>
            <person name="Won K."/>
            <person name="Lee Y."/>
            <person name="Choi E.D."/>
            <person name="Segonzac C."/>
            <person name="Sohn K.H."/>
        </authorList>
    </citation>
    <scope>NUCLEOTIDE SEQUENCE [LARGE SCALE GENOMIC DNA]</scope>
    <source>
        <strain evidence="7 8">PRI2</strain>
    </source>
</reference>
<dbReference type="SUPFAM" id="SSF48403">
    <property type="entry name" value="Ankyrin repeat"/>
    <property type="match status" value="1"/>
</dbReference>
<evidence type="ECO:0000256" key="3">
    <source>
        <dbReference type="PROSITE-ProRule" id="PRU00023"/>
    </source>
</evidence>
<name>A0A4Z1PF94_9PEZI</name>
<feature type="compositionally biased region" description="Low complexity" evidence="4">
    <location>
        <begin position="39"/>
        <end position="56"/>
    </location>
</feature>
<feature type="compositionally biased region" description="Acidic residues" evidence="4">
    <location>
        <begin position="450"/>
        <end position="460"/>
    </location>
</feature>
<keyword evidence="8" id="KW-1185">Reference proteome</keyword>
<feature type="compositionally biased region" description="Basic and acidic residues" evidence="4">
    <location>
        <begin position="490"/>
        <end position="501"/>
    </location>
</feature>
<feature type="domain" description="DUF7593" evidence="5">
    <location>
        <begin position="875"/>
        <end position="1034"/>
    </location>
</feature>
<feature type="compositionally biased region" description="Polar residues" evidence="4">
    <location>
        <begin position="769"/>
        <end position="778"/>
    </location>
</feature>
<evidence type="ECO:0000259" key="5">
    <source>
        <dbReference type="Pfam" id="PF24513"/>
    </source>
</evidence>
<dbReference type="GO" id="GO:0004842">
    <property type="term" value="F:ubiquitin-protein transferase activity"/>
    <property type="evidence" value="ECO:0007669"/>
    <property type="project" value="TreeGrafter"/>
</dbReference>
<feature type="compositionally biased region" description="Low complexity" evidence="4">
    <location>
        <begin position="170"/>
        <end position="183"/>
    </location>
</feature>
<organism evidence="7 8">
    <name type="scientific">Venturia nashicola</name>
    <dbReference type="NCBI Taxonomy" id="86259"/>
    <lineage>
        <taxon>Eukaryota</taxon>
        <taxon>Fungi</taxon>
        <taxon>Dikarya</taxon>
        <taxon>Ascomycota</taxon>
        <taxon>Pezizomycotina</taxon>
        <taxon>Dothideomycetes</taxon>
        <taxon>Pleosporomycetidae</taxon>
        <taxon>Venturiales</taxon>
        <taxon>Venturiaceae</taxon>
        <taxon>Venturia</taxon>
    </lineage>
</organism>
<feature type="compositionally biased region" description="Basic and acidic residues" evidence="4">
    <location>
        <begin position="188"/>
        <end position="224"/>
    </location>
</feature>
<dbReference type="Gene3D" id="1.25.40.20">
    <property type="entry name" value="Ankyrin repeat-containing domain"/>
    <property type="match status" value="2"/>
</dbReference>
<feature type="repeat" description="ANK" evidence="3">
    <location>
        <begin position="376"/>
        <end position="408"/>
    </location>
</feature>
<protein>
    <submittedName>
        <fullName evidence="7">Protein HOS4</fullName>
    </submittedName>
</protein>
<dbReference type="Pfam" id="PF24521">
    <property type="entry name" value="Ank_KRIT1"/>
    <property type="match status" value="1"/>
</dbReference>
<feature type="compositionally biased region" description="Polar residues" evidence="4">
    <location>
        <begin position="723"/>
        <end position="741"/>
    </location>
</feature>
<evidence type="ECO:0000313" key="7">
    <source>
        <dbReference type="EMBL" id="TID24001.1"/>
    </source>
</evidence>
<feature type="compositionally biased region" description="Basic residues" evidence="4">
    <location>
        <begin position="636"/>
        <end position="647"/>
    </location>
</feature>
<keyword evidence="2 3" id="KW-0040">ANK repeat</keyword>
<evidence type="ECO:0000259" key="6">
    <source>
        <dbReference type="Pfam" id="PF24521"/>
    </source>
</evidence>
<dbReference type="STRING" id="86259.A0A4Z1PF94"/>
<feature type="region of interest" description="Disordered" evidence="4">
    <location>
        <begin position="438"/>
        <end position="460"/>
    </location>
</feature>
<dbReference type="InterPro" id="IPR056485">
    <property type="entry name" value="ARM_KRIT1"/>
</dbReference>
<dbReference type="PROSITE" id="PS50088">
    <property type="entry name" value="ANK_REPEAT"/>
    <property type="match status" value="2"/>
</dbReference>
<dbReference type="GO" id="GO:0085020">
    <property type="term" value="P:protein K6-linked ubiquitination"/>
    <property type="evidence" value="ECO:0007669"/>
    <property type="project" value="TreeGrafter"/>
</dbReference>
<dbReference type="InterPro" id="IPR056015">
    <property type="entry name" value="DUF7593"/>
</dbReference>
<feature type="compositionally biased region" description="Basic and acidic residues" evidence="4">
    <location>
        <begin position="135"/>
        <end position="164"/>
    </location>
</feature>
<feature type="repeat" description="ANK" evidence="3">
    <location>
        <begin position="410"/>
        <end position="442"/>
    </location>
</feature>
<keyword evidence="1" id="KW-0677">Repeat</keyword>
<feature type="compositionally biased region" description="Acidic residues" evidence="4">
    <location>
        <begin position="477"/>
        <end position="489"/>
    </location>
</feature>
<accession>A0A4Z1PF94</accession>
<feature type="compositionally biased region" description="Basic and acidic residues" evidence="4">
    <location>
        <begin position="648"/>
        <end position="659"/>
    </location>
</feature>
<proteinExistence type="predicted"/>
<dbReference type="EMBL" id="SNSC02000005">
    <property type="protein sequence ID" value="TID24001.1"/>
    <property type="molecule type" value="Genomic_DNA"/>
</dbReference>
<feature type="compositionally biased region" description="Acidic residues" evidence="4">
    <location>
        <begin position="74"/>
        <end position="83"/>
    </location>
</feature>
<dbReference type="Pfam" id="PF12796">
    <property type="entry name" value="Ank_2"/>
    <property type="match status" value="1"/>
</dbReference>
<feature type="compositionally biased region" description="Polar residues" evidence="4">
    <location>
        <begin position="1"/>
        <end position="29"/>
    </location>
</feature>
<evidence type="ECO:0000256" key="4">
    <source>
        <dbReference type="SAM" id="MobiDB-lite"/>
    </source>
</evidence>
<dbReference type="Proteomes" id="UP000298493">
    <property type="component" value="Unassembled WGS sequence"/>
</dbReference>
<dbReference type="PANTHER" id="PTHR24171">
    <property type="entry name" value="ANKYRIN REPEAT DOMAIN-CONTAINING PROTEIN 39-RELATED"/>
    <property type="match status" value="1"/>
</dbReference>
<feature type="region of interest" description="Disordered" evidence="4">
    <location>
        <begin position="636"/>
        <end position="861"/>
    </location>
</feature>
<sequence length="1109" mass="122629">MTSGSAIPSSAINIKASSTLNSAHRNQPVRSPSDRHSSLSKSKSPTPETVTTSPPSLRGLNGGSNSRHSHGQDESEAETEILSDEPGKSKAQPKQRVVNHEHKNDEHRSSPALSSRTDPRRKHAASTGSSVNGDAPDKGERKSSGPDKRENGHAKAAAKERLRLPLDNGSAASRAQSADASTSPQSQLDRDRQARSAEPRKRKFSDSQRPTKLEPPRQKLRLDGTGKPAPTKAHHKIRRPSSPPQPPTPGTRTTHKRSASNQTAFQVVVPAVQSRKKRESSISTKSSDRQEWNSGSSSEDESRLGPPIPLLAPLPRSSRSTQRALASPARTMPLGSKRADRYGLTPLLKACERGSFEGVKQAYEEAPAELDQPDNGGFAPLQKAALGGHADIVQFLLDKGCRRDCHSTADQDSPLIDAVDNGHVEVVKILLAGGVNPHHQNNQGKRAIDAVDDADAEEDEKVEMKELIDQAMRDFEGSDGDDDDDDDEADHTVPRKEGSREDLLYIEPNRKNLIEYSRKGDVVAVGHFIESVEPTVACAVVAARGGHHLVLNLLLAAGDSLADPDPLRHDETPMLAAIGRGHLRVIKLLLETENFNPTRTTRDGKRYFEVAEQMHGPKWQKEVKLLKDHYDAYVSKRKLTPGGKKRKQGESSKSTEHSSRMPKSSESPKALKHKRLMTRKEMPGKDSKRRSRPVLDSSQSEGSDSEVRITKKPMRIRKGSIVGKTTRSGPPSPVTNRQPSASKSKTTSTPIPELKPPSKETRKAPGPRKSSSQSIENHPPSDQETTKDVKPIKQSTPEEEREARLVAEKERAAELERQEEAIRLQKEAEQRKRDEEAAAKEAERKAAEAAAQEAERKAEEERIRLEKEKREREERLNALPTALRIAVEKGPKRPLRFGPPSKDHGEELGISMQFLPIHLFTLGDVEPKCEEAEKDEQLMMSFQVVGILGLPSELRMTEFPDWKRQDVTPQHRKMFLRSYDLSQLAQEYRWLQAGENGYNARLIREGLAEAKQKFLAMQPLSFVRYADFLEALKKPEYDHLAGLEMRTSTRCCVTEKTDCRGFDLFGGVKDEKPVSNDAKVNADFDVTVNVNVNVNEMEENATAGAVAAG</sequence>
<evidence type="ECO:0000256" key="1">
    <source>
        <dbReference type="ARBA" id="ARBA00022737"/>
    </source>
</evidence>
<evidence type="ECO:0000256" key="2">
    <source>
        <dbReference type="ARBA" id="ARBA00023043"/>
    </source>
</evidence>
<dbReference type="InterPro" id="IPR002110">
    <property type="entry name" value="Ankyrin_rpt"/>
</dbReference>
<gene>
    <name evidence="7" type="ORF">E6O75_ATG02366</name>
</gene>
<dbReference type="PANTHER" id="PTHR24171:SF8">
    <property type="entry name" value="BRCA1-ASSOCIATED RING DOMAIN PROTEIN 1"/>
    <property type="match status" value="1"/>
</dbReference>
<feature type="compositionally biased region" description="Basic and acidic residues" evidence="4">
    <location>
        <begin position="98"/>
        <end position="109"/>
    </location>
</feature>